<dbReference type="GO" id="GO:0005737">
    <property type="term" value="C:cytoplasm"/>
    <property type="evidence" value="ECO:0007669"/>
    <property type="project" value="TreeGrafter"/>
</dbReference>
<reference evidence="7 9" key="1">
    <citation type="journal article" date="2024" name="J Genomics">
        <title>Draft genome sequencing and assembly of Favolaschia claudopus CIRM-BRFM 2984 isolated from oak limbs.</title>
        <authorList>
            <person name="Navarro D."/>
            <person name="Drula E."/>
            <person name="Chaduli D."/>
            <person name="Cazenave R."/>
            <person name="Ahrendt S."/>
            <person name="Wang J."/>
            <person name="Lipzen A."/>
            <person name="Daum C."/>
            <person name="Barry K."/>
            <person name="Grigoriev I.V."/>
            <person name="Favel A."/>
            <person name="Rosso M.N."/>
            <person name="Martin F."/>
        </authorList>
    </citation>
    <scope>NUCLEOTIDE SEQUENCE [LARGE SCALE GENOMIC DNA]</scope>
    <source>
        <strain evidence="7 9">CIRM-BRFM 2984</strain>
    </source>
</reference>
<dbReference type="InterPro" id="IPR036282">
    <property type="entry name" value="Glutathione-S-Trfase_C_sf"/>
</dbReference>
<dbReference type="InterPro" id="IPR004045">
    <property type="entry name" value="Glutathione_S-Trfase_N"/>
</dbReference>
<evidence type="ECO:0000256" key="4">
    <source>
        <dbReference type="ARBA" id="ARBA00047960"/>
    </source>
</evidence>
<dbReference type="Gene3D" id="1.20.1050.10">
    <property type="match status" value="1"/>
</dbReference>
<evidence type="ECO:0000313" key="9">
    <source>
        <dbReference type="Proteomes" id="UP001362999"/>
    </source>
</evidence>
<dbReference type="SFLD" id="SFLDS00019">
    <property type="entry name" value="Glutathione_Transferase_(cytos"/>
    <property type="match status" value="1"/>
</dbReference>
<dbReference type="GO" id="GO:0004364">
    <property type="term" value="F:glutathione transferase activity"/>
    <property type="evidence" value="ECO:0007669"/>
    <property type="project" value="UniProtKB-EC"/>
</dbReference>
<dbReference type="SUPFAM" id="SSF52833">
    <property type="entry name" value="Thioredoxin-like"/>
    <property type="match status" value="1"/>
</dbReference>
<dbReference type="InterPro" id="IPR004046">
    <property type="entry name" value="GST_C"/>
</dbReference>
<sequence>MVLKFYASPFPVAGGGIVALALAEKQAAFDFVPIDLKTKEQKTAEYMALNPFGKVPAINDDGFVMYESRAICRYVDEKFAGQGTTLVPKGTKERALVEQAVSVESMTLFPPLDKVVWEVVVKPERGLAPDQAIVGKGLKEISDTLDVYEGILGKHRYLAGDDFTLADLVHCGYLPFLVEKGVDIMTAKERPNVARWWNELMSRPTWVKLQAEGMKSTV</sequence>
<dbReference type="EMBL" id="JAWWNJ010000012">
    <property type="protein sequence ID" value="KAK7043409.1"/>
    <property type="molecule type" value="Genomic_DNA"/>
</dbReference>
<dbReference type="Pfam" id="PF02798">
    <property type="entry name" value="GST_N"/>
    <property type="match status" value="1"/>
</dbReference>
<dbReference type="InterPro" id="IPR040079">
    <property type="entry name" value="Glutathione_S-Trfase"/>
</dbReference>
<dbReference type="PANTHER" id="PTHR43900">
    <property type="entry name" value="GLUTATHIONE S-TRANSFERASE RHO"/>
    <property type="match status" value="1"/>
</dbReference>
<dbReference type="Gene3D" id="3.40.30.10">
    <property type="entry name" value="Glutaredoxin"/>
    <property type="match status" value="1"/>
</dbReference>
<organism evidence="7 9">
    <name type="scientific">Favolaschia claudopus</name>
    <dbReference type="NCBI Taxonomy" id="2862362"/>
    <lineage>
        <taxon>Eukaryota</taxon>
        <taxon>Fungi</taxon>
        <taxon>Dikarya</taxon>
        <taxon>Basidiomycota</taxon>
        <taxon>Agaricomycotina</taxon>
        <taxon>Agaricomycetes</taxon>
        <taxon>Agaricomycetidae</taxon>
        <taxon>Agaricales</taxon>
        <taxon>Marasmiineae</taxon>
        <taxon>Mycenaceae</taxon>
        <taxon>Favolaschia</taxon>
    </lineage>
</organism>
<comment type="similarity">
    <text evidence="1">Belongs to the GST superfamily. Phi family.</text>
</comment>
<dbReference type="FunFam" id="1.20.1050.10:FF:000004">
    <property type="entry name" value="Glutathione S-transferase F2"/>
    <property type="match status" value="1"/>
</dbReference>
<evidence type="ECO:0000313" key="7">
    <source>
        <dbReference type="EMBL" id="KAK7013849.1"/>
    </source>
</evidence>
<dbReference type="GO" id="GO:0009636">
    <property type="term" value="P:response to toxic substance"/>
    <property type="evidence" value="ECO:0007669"/>
    <property type="project" value="UniProtKB-ARBA"/>
</dbReference>
<dbReference type="EC" id="2.5.1.18" evidence="2"/>
<feature type="domain" description="GST C-terminal" evidence="6">
    <location>
        <begin position="90"/>
        <end position="218"/>
    </location>
</feature>
<comment type="catalytic activity">
    <reaction evidence="4">
        <text>RX + glutathione = an S-substituted glutathione + a halide anion + H(+)</text>
        <dbReference type="Rhea" id="RHEA:16437"/>
        <dbReference type="ChEBI" id="CHEBI:15378"/>
        <dbReference type="ChEBI" id="CHEBI:16042"/>
        <dbReference type="ChEBI" id="CHEBI:17792"/>
        <dbReference type="ChEBI" id="CHEBI:57925"/>
        <dbReference type="ChEBI" id="CHEBI:90779"/>
        <dbReference type="EC" id="2.5.1.18"/>
    </reaction>
</comment>
<dbReference type="FunFam" id="3.40.30.10:FF:000016">
    <property type="entry name" value="Glutathione S-transferase F2"/>
    <property type="match status" value="1"/>
</dbReference>
<evidence type="ECO:0000259" key="5">
    <source>
        <dbReference type="PROSITE" id="PS50404"/>
    </source>
</evidence>
<dbReference type="GO" id="GO:0043295">
    <property type="term" value="F:glutathione binding"/>
    <property type="evidence" value="ECO:0007669"/>
    <property type="project" value="TreeGrafter"/>
</dbReference>
<dbReference type="PANTHER" id="PTHR43900:SF3">
    <property type="entry name" value="GLUTATHIONE S-TRANSFERASE RHO"/>
    <property type="match status" value="1"/>
</dbReference>
<keyword evidence="9" id="KW-1185">Reference proteome</keyword>
<dbReference type="InterPro" id="IPR036249">
    <property type="entry name" value="Thioredoxin-like_sf"/>
</dbReference>
<dbReference type="SUPFAM" id="SSF47616">
    <property type="entry name" value="GST C-terminal domain-like"/>
    <property type="match status" value="1"/>
</dbReference>
<dbReference type="EMBL" id="JAWWNJ010000058">
    <property type="protein sequence ID" value="KAK7013849.1"/>
    <property type="molecule type" value="Genomic_DNA"/>
</dbReference>
<keyword evidence="3" id="KW-0808">Transferase</keyword>
<dbReference type="Pfam" id="PF00043">
    <property type="entry name" value="GST_C"/>
    <property type="match status" value="1"/>
</dbReference>
<accession>A0AAW0AL78</accession>
<evidence type="ECO:0000256" key="2">
    <source>
        <dbReference type="ARBA" id="ARBA00012452"/>
    </source>
</evidence>
<proteinExistence type="inferred from homology"/>
<comment type="caution">
    <text evidence="7">The sequence shown here is derived from an EMBL/GenBank/DDBJ whole genome shotgun (WGS) entry which is preliminary data.</text>
</comment>
<dbReference type="GO" id="GO:0006749">
    <property type="term" value="P:glutathione metabolic process"/>
    <property type="evidence" value="ECO:0007669"/>
    <property type="project" value="TreeGrafter"/>
</dbReference>
<evidence type="ECO:0000313" key="8">
    <source>
        <dbReference type="EMBL" id="KAK7043409.1"/>
    </source>
</evidence>
<evidence type="ECO:0000259" key="6">
    <source>
        <dbReference type="PROSITE" id="PS50405"/>
    </source>
</evidence>
<dbReference type="PROSITE" id="PS50404">
    <property type="entry name" value="GST_NTER"/>
    <property type="match status" value="1"/>
</dbReference>
<protein>
    <recommendedName>
        <fullName evidence="2">glutathione transferase</fullName>
        <ecNumber evidence="2">2.5.1.18</ecNumber>
    </recommendedName>
</protein>
<dbReference type="AlphaFoldDB" id="A0AAW0AL78"/>
<evidence type="ECO:0000256" key="3">
    <source>
        <dbReference type="ARBA" id="ARBA00022679"/>
    </source>
</evidence>
<dbReference type="Proteomes" id="UP001362999">
    <property type="component" value="Unassembled WGS sequence"/>
</dbReference>
<dbReference type="PROSITE" id="PS50405">
    <property type="entry name" value="GST_CTER"/>
    <property type="match status" value="1"/>
</dbReference>
<feature type="domain" description="GST N-terminal" evidence="5">
    <location>
        <begin position="2"/>
        <end position="83"/>
    </location>
</feature>
<evidence type="ECO:0000256" key="1">
    <source>
        <dbReference type="ARBA" id="ARBA00010128"/>
    </source>
</evidence>
<gene>
    <name evidence="8" type="ORF">R3P38DRAFT_2884065</name>
    <name evidence="7" type="ORF">R3P38DRAFT_3004227</name>
</gene>
<dbReference type="InterPro" id="IPR010987">
    <property type="entry name" value="Glutathione-S-Trfase_C-like"/>
</dbReference>
<dbReference type="SFLD" id="SFLDG00358">
    <property type="entry name" value="Main_(cytGST)"/>
    <property type="match status" value="1"/>
</dbReference>
<name>A0AAW0AL78_9AGAR</name>